<dbReference type="CDD" id="cd11429">
    <property type="entry name" value="bHLH_TS_OLIG"/>
    <property type="match status" value="1"/>
</dbReference>
<feature type="region of interest" description="Disordered" evidence="2">
    <location>
        <begin position="23"/>
        <end position="44"/>
    </location>
</feature>
<dbReference type="PANTHER" id="PTHR19290">
    <property type="entry name" value="BASIC HELIX-LOOP-HELIX PROTEIN NEUROGENIN-RELATED"/>
    <property type="match status" value="1"/>
</dbReference>
<dbReference type="GO" id="GO:0000981">
    <property type="term" value="F:DNA-binding transcription factor activity, RNA polymerase II-specific"/>
    <property type="evidence" value="ECO:0007669"/>
    <property type="project" value="TreeGrafter"/>
</dbReference>
<gene>
    <name evidence="4" type="ORF">SBAD_LOCUS10712</name>
</gene>
<evidence type="ECO:0000313" key="6">
    <source>
        <dbReference type="WBParaSite" id="SBAD_0001108601-mRNA-1"/>
    </source>
</evidence>
<dbReference type="InterPro" id="IPR011598">
    <property type="entry name" value="bHLH_dom"/>
</dbReference>
<dbReference type="PROSITE" id="PS50888">
    <property type="entry name" value="BHLH"/>
    <property type="match status" value="1"/>
</dbReference>
<dbReference type="GO" id="GO:0007423">
    <property type="term" value="P:sensory organ development"/>
    <property type="evidence" value="ECO:0007669"/>
    <property type="project" value="TreeGrafter"/>
</dbReference>
<dbReference type="GO" id="GO:0045944">
    <property type="term" value="P:positive regulation of transcription by RNA polymerase II"/>
    <property type="evidence" value="ECO:0007669"/>
    <property type="project" value="TreeGrafter"/>
</dbReference>
<keyword evidence="5" id="KW-1185">Reference proteome</keyword>
<feature type="domain" description="BHLH" evidence="3">
    <location>
        <begin position="69"/>
        <end position="123"/>
    </location>
</feature>
<organism evidence="6">
    <name type="scientific">Soboliphyme baturini</name>
    <dbReference type="NCBI Taxonomy" id="241478"/>
    <lineage>
        <taxon>Eukaryota</taxon>
        <taxon>Metazoa</taxon>
        <taxon>Ecdysozoa</taxon>
        <taxon>Nematoda</taxon>
        <taxon>Enoplea</taxon>
        <taxon>Dorylaimia</taxon>
        <taxon>Dioctophymatida</taxon>
        <taxon>Dioctophymatoidea</taxon>
        <taxon>Soboliphymatidae</taxon>
        <taxon>Soboliphyme</taxon>
    </lineage>
</organism>
<sequence length="206" mass="22915">MSKVEKNVDFGVDEDLIDAVSCDNESMTRQRTDSMQSLDEFEPYIRSRSASDKSSLSEKRRLTQDEVQDLRLKINSRERRRMHDLNRAMESLRQVIPYGGTPSSRKLSKIGTLMLARNYIVMLTKSLEELRGAIATAAVQQSPILKGSHCSAFSALPSSVTTSAPLFPVQPWSPLFFTPSPATSLWPTMRMPSLPSTTTRNGAASS</sequence>
<dbReference type="WBParaSite" id="SBAD_0001108601-mRNA-1">
    <property type="protein sequence ID" value="SBAD_0001108601-mRNA-1"/>
    <property type="gene ID" value="SBAD_0001108601"/>
</dbReference>
<dbReference type="GO" id="GO:0005634">
    <property type="term" value="C:nucleus"/>
    <property type="evidence" value="ECO:0007669"/>
    <property type="project" value="TreeGrafter"/>
</dbReference>
<feature type="coiled-coil region" evidence="1">
    <location>
        <begin position="53"/>
        <end position="95"/>
    </location>
</feature>
<dbReference type="AlphaFoldDB" id="A0A183J4B4"/>
<dbReference type="SMART" id="SM00353">
    <property type="entry name" value="HLH"/>
    <property type="match status" value="1"/>
</dbReference>
<protein>
    <submittedName>
        <fullName evidence="6">BHLH domain-containing protein</fullName>
    </submittedName>
</protein>
<dbReference type="OrthoDB" id="10011855at2759"/>
<evidence type="ECO:0000313" key="5">
    <source>
        <dbReference type="Proteomes" id="UP000270296"/>
    </source>
</evidence>
<evidence type="ECO:0000256" key="2">
    <source>
        <dbReference type="SAM" id="MobiDB-lite"/>
    </source>
</evidence>
<dbReference type="EMBL" id="UZAM01014455">
    <property type="protein sequence ID" value="VDP34034.1"/>
    <property type="molecule type" value="Genomic_DNA"/>
</dbReference>
<dbReference type="InterPro" id="IPR036638">
    <property type="entry name" value="HLH_DNA-bd_sf"/>
</dbReference>
<dbReference type="GO" id="GO:0046983">
    <property type="term" value="F:protein dimerization activity"/>
    <property type="evidence" value="ECO:0007669"/>
    <property type="project" value="InterPro"/>
</dbReference>
<dbReference type="InterPro" id="IPR050359">
    <property type="entry name" value="bHLH_transcription_factors"/>
</dbReference>
<evidence type="ECO:0000259" key="3">
    <source>
        <dbReference type="PROSITE" id="PS50888"/>
    </source>
</evidence>
<reference evidence="4 5" key="2">
    <citation type="submission" date="2018-11" db="EMBL/GenBank/DDBJ databases">
        <authorList>
            <consortium name="Pathogen Informatics"/>
        </authorList>
    </citation>
    <scope>NUCLEOTIDE SEQUENCE [LARGE SCALE GENOMIC DNA]</scope>
</reference>
<dbReference type="GO" id="GO:0070888">
    <property type="term" value="F:E-box binding"/>
    <property type="evidence" value="ECO:0007669"/>
    <property type="project" value="TreeGrafter"/>
</dbReference>
<reference evidence="6" key="1">
    <citation type="submission" date="2016-06" db="UniProtKB">
        <authorList>
            <consortium name="WormBaseParasite"/>
        </authorList>
    </citation>
    <scope>IDENTIFICATION</scope>
</reference>
<name>A0A183J4B4_9BILA</name>
<dbReference type="PANTHER" id="PTHR19290:SF164">
    <property type="entry name" value="BHLH DOMAIN-CONTAINING PROTEIN"/>
    <property type="match status" value="1"/>
</dbReference>
<accession>A0A183J4B4</accession>
<dbReference type="SUPFAM" id="SSF47459">
    <property type="entry name" value="HLH, helix-loop-helix DNA-binding domain"/>
    <property type="match status" value="1"/>
</dbReference>
<dbReference type="GO" id="GO:0061564">
    <property type="term" value="P:axon development"/>
    <property type="evidence" value="ECO:0007669"/>
    <property type="project" value="TreeGrafter"/>
</dbReference>
<dbReference type="Proteomes" id="UP000270296">
    <property type="component" value="Unassembled WGS sequence"/>
</dbReference>
<proteinExistence type="predicted"/>
<evidence type="ECO:0000256" key="1">
    <source>
        <dbReference type="SAM" id="Coils"/>
    </source>
</evidence>
<dbReference type="Gene3D" id="4.10.280.10">
    <property type="entry name" value="Helix-loop-helix DNA-binding domain"/>
    <property type="match status" value="1"/>
</dbReference>
<evidence type="ECO:0000313" key="4">
    <source>
        <dbReference type="EMBL" id="VDP34034.1"/>
    </source>
</evidence>
<keyword evidence="1" id="KW-0175">Coiled coil</keyword>
<dbReference type="Pfam" id="PF00010">
    <property type="entry name" value="HLH"/>
    <property type="match status" value="1"/>
</dbReference>